<protein>
    <submittedName>
        <fullName evidence="2">Candidate secreted effector</fullName>
    </submittedName>
</protein>
<evidence type="ECO:0000313" key="2">
    <source>
        <dbReference type="WBParaSite" id="Minc3s00521g13696"/>
    </source>
</evidence>
<dbReference type="Proteomes" id="UP000887563">
    <property type="component" value="Unplaced"/>
</dbReference>
<name>A0A914LLX8_MELIC</name>
<accession>A0A914LLX8</accession>
<dbReference type="WBParaSite" id="Minc3s00521g13696">
    <property type="protein sequence ID" value="Minc3s00521g13696"/>
    <property type="gene ID" value="Minc3s00521g13696"/>
</dbReference>
<keyword evidence="1" id="KW-1185">Reference proteome</keyword>
<evidence type="ECO:0000313" key="1">
    <source>
        <dbReference type="Proteomes" id="UP000887563"/>
    </source>
</evidence>
<reference evidence="2" key="1">
    <citation type="submission" date="2022-11" db="UniProtKB">
        <authorList>
            <consortium name="WormBaseParasite"/>
        </authorList>
    </citation>
    <scope>IDENTIFICATION</scope>
</reference>
<organism evidence="1 2">
    <name type="scientific">Meloidogyne incognita</name>
    <name type="common">Southern root-knot nematode worm</name>
    <name type="synonym">Oxyuris incognita</name>
    <dbReference type="NCBI Taxonomy" id="6306"/>
    <lineage>
        <taxon>Eukaryota</taxon>
        <taxon>Metazoa</taxon>
        <taxon>Ecdysozoa</taxon>
        <taxon>Nematoda</taxon>
        <taxon>Chromadorea</taxon>
        <taxon>Rhabditida</taxon>
        <taxon>Tylenchina</taxon>
        <taxon>Tylenchomorpha</taxon>
        <taxon>Tylenchoidea</taxon>
        <taxon>Meloidogynidae</taxon>
        <taxon>Meloidogyninae</taxon>
        <taxon>Meloidogyne</taxon>
        <taxon>Meloidogyne incognita group</taxon>
    </lineage>
</organism>
<sequence length="77" mass="9006">MHLSPIEAHFPFLCIVHEEIQTRIHLISSHLLLFLNVALNPCDERDCEWISNGKLLKKIPMQQLNQLTIQLPLHNEE</sequence>
<dbReference type="AlphaFoldDB" id="A0A914LLX8"/>
<proteinExistence type="predicted"/>